<evidence type="ECO:0000256" key="1">
    <source>
        <dbReference type="ARBA" id="ARBA00004414"/>
    </source>
</evidence>
<keyword evidence="5" id="KW-0479">Metal-binding</keyword>
<comment type="subcellular location">
    <subcellularLocation>
        <location evidence="2">Endosome membrane</location>
        <topology evidence="2">Peripheral membrane protein</topology>
    </subcellularLocation>
    <subcellularLocation>
        <location evidence="1">Late endosome membrane</location>
    </subcellularLocation>
    <subcellularLocation>
        <location evidence="3">Lysosome membrane</location>
        <topology evidence="3">Peripheral membrane protein</topology>
        <orientation evidence="3">Cytoplasmic side</orientation>
    </subcellularLocation>
</comment>
<accession>A0ABD2CFL9</accession>
<dbReference type="Pfam" id="PF10601">
    <property type="entry name" value="zf-LITAF-like"/>
    <property type="match status" value="1"/>
</dbReference>
<keyword evidence="6" id="KW-0862">Zinc</keyword>
<evidence type="ECO:0000256" key="6">
    <source>
        <dbReference type="ARBA" id="ARBA00022833"/>
    </source>
</evidence>
<dbReference type="GO" id="GO:0031902">
    <property type="term" value="C:late endosome membrane"/>
    <property type="evidence" value="ECO:0007669"/>
    <property type="project" value="UniProtKB-SubCell"/>
</dbReference>
<dbReference type="SMART" id="SM00714">
    <property type="entry name" value="LITAF"/>
    <property type="match status" value="1"/>
</dbReference>
<reference evidence="9 10" key="1">
    <citation type="journal article" date="2024" name="Ann. Entomol. Soc. Am.">
        <title>Genomic analyses of the southern and eastern yellowjacket wasps (Hymenoptera: Vespidae) reveal evolutionary signatures of social life.</title>
        <authorList>
            <person name="Catto M.A."/>
            <person name="Caine P.B."/>
            <person name="Orr S.E."/>
            <person name="Hunt B.G."/>
            <person name="Goodisman M.A.D."/>
        </authorList>
    </citation>
    <scope>NUCLEOTIDE SEQUENCE [LARGE SCALE GENOMIC DNA]</scope>
    <source>
        <strain evidence="9">232</strain>
        <tissue evidence="9">Head and thorax</tissue>
    </source>
</reference>
<dbReference type="EMBL" id="JAYRBN010000053">
    <property type="protein sequence ID" value="KAL2743874.1"/>
    <property type="molecule type" value="Genomic_DNA"/>
</dbReference>
<feature type="domain" description="LITAF" evidence="8">
    <location>
        <begin position="67"/>
        <end position="147"/>
    </location>
</feature>
<name>A0ABD2CFL9_VESMC</name>
<comment type="caution">
    <text evidence="9">The sequence shown here is derived from an EMBL/GenBank/DDBJ whole genome shotgun (WGS) entry which is preliminary data.</text>
</comment>
<dbReference type="GO" id="GO:0005765">
    <property type="term" value="C:lysosomal membrane"/>
    <property type="evidence" value="ECO:0007669"/>
    <property type="project" value="UniProtKB-SubCell"/>
</dbReference>
<evidence type="ECO:0000256" key="5">
    <source>
        <dbReference type="ARBA" id="ARBA00022723"/>
    </source>
</evidence>
<evidence type="ECO:0000256" key="7">
    <source>
        <dbReference type="ARBA" id="ARBA00023136"/>
    </source>
</evidence>
<evidence type="ECO:0000313" key="9">
    <source>
        <dbReference type="EMBL" id="KAL2743874.1"/>
    </source>
</evidence>
<proteinExistence type="inferred from homology"/>
<dbReference type="Proteomes" id="UP001607303">
    <property type="component" value="Unassembled WGS sequence"/>
</dbReference>
<evidence type="ECO:0000259" key="8">
    <source>
        <dbReference type="PROSITE" id="PS51837"/>
    </source>
</evidence>
<gene>
    <name evidence="9" type="ORF">V1477_007750</name>
</gene>
<protein>
    <submittedName>
        <fullName evidence="9">Lipopolysaccharide-induced tumor necrosis factor-alpha factor</fullName>
    </submittedName>
</protein>
<evidence type="ECO:0000313" key="10">
    <source>
        <dbReference type="Proteomes" id="UP001607303"/>
    </source>
</evidence>
<evidence type="ECO:0000256" key="4">
    <source>
        <dbReference type="ARBA" id="ARBA00005975"/>
    </source>
</evidence>
<dbReference type="PANTHER" id="PTHR23292:SF6">
    <property type="entry name" value="FI16602P1-RELATED"/>
    <property type="match status" value="1"/>
</dbReference>
<sequence length="167" mass="19815">MEENEIPSTSRNHILHVVANKPTRQRISFYADVSTTDTVEEKKTNYRNFIKRILYNPKLTRRSKRSKRNRSMFEHTHFEEYSAKTTCPNCLNYIETDVKHYNTCMTHLIAISLLPVCMCFVPYYSITFKDTVHNCPRCEIYLGTKFSKSHKFLQRFKTKKSSNNNNL</sequence>
<dbReference type="AlphaFoldDB" id="A0ABD2CFL9"/>
<organism evidence="9 10">
    <name type="scientific">Vespula maculifrons</name>
    <name type="common">Eastern yellow jacket</name>
    <name type="synonym">Wasp</name>
    <dbReference type="NCBI Taxonomy" id="7453"/>
    <lineage>
        <taxon>Eukaryota</taxon>
        <taxon>Metazoa</taxon>
        <taxon>Ecdysozoa</taxon>
        <taxon>Arthropoda</taxon>
        <taxon>Hexapoda</taxon>
        <taxon>Insecta</taxon>
        <taxon>Pterygota</taxon>
        <taxon>Neoptera</taxon>
        <taxon>Endopterygota</taxon>
        <taxon>Hymenoptera</taxon>
        <taxon>Apocrita</taxon>
        <taxon>Aculeata</taxon>
        <taxon>Vespoidea</taxon>
        <taxon>Vespidae</taxon>
        <taxon>Vespinae</taxon>
        <taxon>Vespula</taxon>
    </lineage>
</organism>
<dbReference type="PANTHER" id="PTHR23292">
    <property type="entry name" value="LIPOPOLYSACCHARIDE-INDUCED TUMOR NECROSIS FACTOR-ALPHA FACTOR"/>
    <property type="match status" value="1"/>
</dbReference>
<comment type="similarity">
    <text evidence="4">Belongs to the CDIP1/LITAF family.</text>
</comment>
<dbReference type="InterPro" id="IPR037519">
    <property type="entry name" value="LITAF_fam"/>
</dbReference>
<dbReference type="GO" id="GO:0046872">
    <property type="term" value="F:metal ion binding"/>
    <property type="evidence" value="ECO:0007669"/>
    <property type="project" value="UniProtKB-KW"/>
</dbReference>
<evidence type="ECO:0000256" key="2">
    <source>
        <dbReference type="ARBA" id="ARBA00004481"/>
    </source>
</evidence>
<dbReference type="InterPro" id="IPR006629">
    <property type="entry name" value="LITAF"/>
</dbReference>
<evidence type="ECO:0000256" key="3">
    <source>
        <dbReference type="ARBA" id="ARBA00004630"/>
    </source>
</evidence>
<keyword evidence="10" id="KW-1185">Reference proteome</keyword>
<dbReference type="PROSITE" id="PS51837">
    <property type="entry name" value="LITAF"/>
    <property type="match status" value="1"/>
</dbReference>
<keyword evidence="7" id="KW-0472">Membrane</keyword>